<keyword evidence="6" id="KW-0472">Membrane</keyword>
<keyword evidence="5 6" id="KW-0520">NAD</keyword>
<comment type="similarity">
    <text evidence="1 6 7">Belongs to the complex I 49 kDa subunit family.</text>
</comment>
<reference evidence="10" key="1">
    <citation type="journal article" date="2019" name="Int. J. Syst. Evol. Microbiol.">
        <title>The Global Catalogue of Microorganisms (GCM) 10K type strain sequencing project: providing services to taxonomists for standard genome sequencing and annotation.</title>
        <authorList>
            <consortium name="The Broad Institute Genomics Platform"/>
            <consortium name="The Broad Institute Genome Sequencing Center for Infectious Disease"/>
            <person name="Wu L."/>
            <person name="Ma J."/>
        </authorList>
    </citation>
    <scope>NUCLEOTIDE SEQUENCE [LARGE SCALE GENOMIC DNA]</scope>
    <source>
        <strain evidence="10">JCM 18303</strain>
    </source>
</reference>
<dbReference type="InterPro" id="IPR029014">
    <property type="entry name" value="NiFe-Hase_large"/>
</dbReference>
<organism evidence="9 10">
    <name type="scientific">Pseudonocardia eucalypti</name>
    <dbReference type="NCBI Taxonomy" id="648755"/>
    <lineage>
        <taxon>Bacteria</taxon>
        <taxon>Bacillati</taxon>
        <taxon>Actinomycetota</taxon>
        <taxon>Actinomycetes</taxon>
        <taxon>Pseudonocardiales</taxon>
        <taxon>Pseudonocardiaceae</taxon>
        <taxon>Pseudonocardia</taxon>
    </lineage>
</organism>
<dbReference type="InterPro" id="IPR001135">
    <property type="entry name" value="NADH_Q_OxRdtase_suD"/>
</dbReference>
<evidence type="ECO:0000256" key="4">
    <source>
        <dbReference type="ARBA" id="ARBA00022967"/>
    </source>
</evidence>
<evidence type="ECO:0000256" key="2">
    <source>
        <dbReference type="ARBA" id="ARBA00022448"/>
    </source>
</evidence>
<dbReference type="Gene3D" id="1.10.645.10">
    <property type="entry name" value="Cytochrome-c3 Hydrogenase, chain B"/>
    <property type="match status" value="1"/>
</dbReference>
<evidence type="ECO:0000256" key="3">
    <source>
        <dbReference type="ARBA" id="ARBA00022719"/>
    </source>
</evidence>
<dbReference type="RefSeq" id="WP_185063982.1">
    <property type="nucleotide sequence ID" value="NZ_BAABJP010000010.1"/>
</dbReference>
<accession>A0ABP9Q238</accession>
<evidence type="ECO:0000313" key="9">
    <source>
        <dbReference type="EMBL" id="GAA5155586.1"/>
    </source>
</evidence>
<evidence type="ECO:0000256" key="7">
    <source>
        <dbReference type="RuleBase" id="RU003685"/>
    </source>
</evidence>
<keyword evidence="6" id="KW-1003">Cell membrane</keyword>
<dbReference type="Proteomes" id="UP001428817">
    <property type="component" value="Unassembled WGS sequence"/>
</dbReference>
<comment type="subcellular location">
    <subcellularLocation>
        <location evidence="6">Cell membrane</location>
        <topology evidence="6">Peripheral membrane protein</topology>
        <orientation evidence="6">Cytoplasmic side</orientation>
    </subcellularLocation>
</comment>
<keyword evidence="10" id="KW-1185">Reference proteome</keyword>
<comment type="catalytic activity">
    <reaction evidence="6">
        <text>a quinone + NADH + 5 H(+)(in) = a quinol + NAD(+) + 4 H(+)(out)</text>
        <dbReference type="Rhea" id="RHEA:57888"/>
        <dbReference type="ChEBI" id="CHEBI:15378"/>
        <dbReference type="ChEBI" id="CHEBI:24646"/>
        <dbReference type="ChEBI" id="CHEBI:57540"/>
        <dbReference type="ChEBI" id="CHEBI:57945"/>
        <dbReference type="ChEBI" id="CHEBI:132124"/>
    </reaction>
</comment>
<evidence type="ECO:0000256" key="1">
    <source>
        <dbReference type="ARBA" id="ARBA00005769"/>
    </source>
</evidence>
<dbReference type="PANTHER" id="PTHR11993">
    <property type="entry name" value="NADH-UBIQUINONE OXIDOREDUCTASE 49 KDA SUBUNIT"/>
    <property type="match status" value="1"/>
</dbReference>
<sequence length="440" mass="48680">MSADPYAAEARQTTEGPVYTVTGGDWDQIVDAVQSDHDERIVINLGPQHPSTHGVLRLVLELEGETVTQARSVIGYLHTGIEKNCEYRTWTQGVTFVTRCDYLSPLFTETAYCLGVEKLLGIEAPRRAQLGRVLLMEINRISSHLVALATGGMELGALTGMTSGFREREVALHLLEHLTGLRMNHAYIRPGGMAQDFPEDYREKVMEFVDWMDEYLPSYDKLLTGQPIWRNRLAGVGYLPVDGCLALGATGIILRAAGLPWDMRKTEPYSCYDEFDFEVPVETDADCFARYKLRVAEMHESLKIIRQCLDKLEPGPVMVEDKKVAWPAQLSLGADGLGNSLEHVRKIMGQSMESLIHHFKLVTEGFKVPAGQSYTAVESPRGELGAHLVSDGGTRPMRVHLREPSFINLQTMPAMSEGGMIADVIAAVASIDPVMGGCDR</sequence>
<keyword evidence="4 6" id="KW-1278">Translocase</keyword>
<dbReference type="Pfam" id="PF00346">
    <property type="entry name" value="Complex1_49kDa"/>
    <property type="match status" value="1"/>
</dbReference>
<feature type="domain" description="NADH-quinone oxidoreductase subunit D" evidence="8">
    <location>
        <begin position="155"/>
        <end position="440"/>
    </location>
</feature>
<keyword evidence="2 6" id="KW-0813">Transport</keyword>
<dbReference type="HAMAP" id="MF_01358">
    <property type="entry name" value="NDH1_NuoD"/>
    <property type="match status" value="1"/>
</dbReference>
<dbReference type="NCBIfam" id="NF004739">
    <property type="entry name" value="PRK06075.1"/>
    <property type="match status" value="1"/>
</dbReference>
<comment type="function">
    <text evidence="6">NDH-1 shuttles electrons from NADH, via FMN and iron-sulfur (Fe-S) centers, to quinones in the respiratory chain. The immediate electron acceptor for the enzyme in this species is believed to be a menaquinone. Couples the redox reaction to proton translocation (for every two electrons transferred, four hydrogen ions are translocated across the cytoplasmic membrane), and thus conserves the redox energy in a proton gradient.</text>
</comment>
<dbReference type="EC" id="7.1.1.-" evidence="6"/>
<keyword evidence="3 6" id="KW-0874">Quinone</keyword>
<dbReference type="SUPFAM" id="SSF56762">
    <property type="entry name" value="HydB/Nqo4-like"/>
    <property type="match status" value="1"/>
</dbReference>
<dbReference type="InterPro" id="IPR022885">
    <property type="entry name" value="NDH1_su_D/H"/>
</dbReference>
<dbReference type="PROSITE" id="PS00535">
    <property type="entry name" value="COMPLEX1_49K"/>
    <property type="match status" value="1"/>
</dbReference>
<comment type="caution">
    <text evidence="9">The sequence shown here is derived from an EMBL/GenBank/DDBJ whole genome shotgun (WGS) entry which is preliminary data.</text>
</comment>
<protein>
    <recommendedName>
        <fullName evidence="6">NADH-quinone oxidoreductase subunit D</fullName>
        <ecNumber evidence="6">7.1.1.-</ecNumber>
    </recommendedName>
    <alternativeName>
        <fullName evidence="6">NADH dehydrogenase I subunit D</fullName>
    </alternativeName>
    <alternativeName>
        <fullName evidence="6">NDH-1 subunit D</fullName>
    </alternativeName>
</protein>
<evidence type="ECO:0000256" key="5">
    <source>
        <dbReference type="ARBA" id="ARBA00023027"/>
    </source>
</evidence>
<name>A0ABP9Q238_9PSEU</name>
<dbReference type="PANTHER" id="PTHR11993:SF10">
    <property type="entry name" value="NADH DEHYDROGENASE [UBIQUINONE] IRON-SULFUR PROTEIN 2, MITOCHONDRIAL"/>
    <property type="match status" value="1"/>
</dbReference>
<dbReference type="EMBL" id="BAABJP010000010">
    <property type="protein sequence ID" value="GAA5155586.1"/>
    <property type="molecule type" value="Genomic_DNA"/>
</dbReference>
<gene>
    <name evidence="6" type="primary">nuoD</name>
    <name evidence="9" type="ORF">GCM10023321_29290</name>
</gene>
<dbReference type="NCBIfam" id="TIGR01962">
    <property type="entry name" value="NuoD"/>
    <property type="match status" value="1"/>
</dbReference>
<comment type="subunit">
    <text evidence="6">NDH-1 is composed of 14 different subunits. Subunits NuoB, C, D, E, F, and G constitute the peripheral sector of the complex.</text>
</comment>
<dbReference type="InterPro" id="IPR014029">
    <property type="entry name" value="NADH_UbQ_OxRdtase_49kDa_CS"/>
</dbReference>
<evidence type="ECO:0000256" key="6">
    <source>
        <dbReference type="HAMAP-Rule" id="MF_01358"/>
    </source>
</evidence>
<evidence type="ECO:0000259" key="8">
    <source>
        <dbReference type="Pfam" id="PF00346"/>
    </source>
</evidence>
<evidence type="ECO:0000313" key="10">
    <source>
        <dbReference type="Proteomes" id="UP001428817"/>
    </source>
</evidence>
<proteinExistence type="inferred from homology"/>